<dbReference type="EMBL" id="QXTE01000096">
    <property type="protein sequence ID" value="TFK06429.1"/>
    <property type="molecule type" value="Genomic_DNA"/>
</dbReference>
<dbReference type="AlphaFoldDB" id="A0A4D9E7W1"/>
<dbReference type="Proteomes" id="UP000297703">
    <property type="component" value="Unassembled WGS sequence"/>
</dbReference>
<name>A0A4D9E7W1_9SAUR</name>
<feature type="region of interest" description="Disordered" evidence="1">
    <location>
        <begin position="128"/>
        <end position="175"/>
    </location>
</feature>
<reference evidence="2 3" key="1">
    <citation type="submission" date="2019-04" db="EMBL/GenBank/DDBJ databases">
        <title>Draft genome of the big-headed turtle Platysternon megacephalum.</title>
        <authorList>
            <person name="Gong S."/>
        </authorList>
    </citation>
    <scope>NUCLEOTIDE SEQUENCE [LARGE SCALE GENOMIC DNA]</scope>
    <source>
        <strain evidence="2">DO16091913</strain>
        <tissue evidence="2">Muscle</tissue>
    </source>
</reference>
<accession>A0A4D9E7W1</accession>
<organism evidence="2 3">
    <name type="scientific">Platysternon megacephalum</name>
    <name type="common">big-headed turtle</name>
    <dbReference type="NCBI Taxonomy" id="55544"/>
    <lineage>
        <taxon>Eukaryota</taxon>
        <taxon>Metazoa</taxon>
        <taxon>Chordata</taxon>
        <taxon>Craniata</taxon>
        <taxon>Vertebrata</taxon>
        <taxon>Euteleostomi</taxon>
        <taxon>Archelosauria</taxon>
        <taxon>Testudinata</taxon>
        <taxon>Testudines</taxon>
        <taxon>Cryptodira</taxon>
        <taxon>Durocryptodira</taxon>
        <taxon>Testudinoidea</taxon>
        <taxon>Platysternidae</taxon>
        <taxon>Platysternon</taxon>
    </lineage>
</organism>
<keyword evidence="3" id="KW-1185">Reference proteome</keyword>
<protein>
    <submittedName>
        <fullName evidence="2">Splicing factor U2AF 35 kDa subunit</fullName>
    </submittedName>
</protein>
<gene>
    <name evidence="2" type="ORF">DR999_PMT10740</name>
</gene>
<comment type="caution">
    <text evidence="2">The sequence shown here is derived from an EMBL/GenBank/DDBJ whole genome shotgun (WGS) entry which is preliminary data.</text>
</comment>
<reference evidence="2 3" key="2">
    <citation type="submission" date="2019-04" db="EMBL/GenBank/DDBJ databases">
        <title>The genome sequence of big-headed turtle.</title>
        <authorList>
            <person name="Gong S."/>
        </authorList>
    </citation>
    <scope>NUCLEOTIDE SEQUENCE [LARGE SCALE GENOMIC DNA]</scope>
    <source>
        <strain evidence="2">DO16091913</strain>
        <tissue evidence="2">Muscle</tissue>
    </source>
</reference>
<sequence>MASSRWKQKACLSALNTRGVPAAQSGHPRSSTRHWELELRDAGWELGSSSLAGGKRPRVSSQGRLRLRLDPTESCTFSTPEVPRGACLVSTVQPLGQKHLSETALDSSPLAMPPAAVRYTELIPPNWRPPLQGDNSTAPQVGLAELGFGGQSKGARAQPAPLAFSTLLPQRSPTD</sequence>
<proteinExistence type="predicted"/>
<evidence type="ECO:0000313" key="2">
    <source>
        <dbReference type="EMBL" id="TFK06429.1"/>
    </source>
</evidence>
<evidence type="ECO:0000256" key="1">
    <source>
        <dbReference type="SAM" id="MobiDB-lite"/>
    </source>
</evidence>
<evidence type="ECO:0000313" key="3">
    <source>
        <dbReference type="Proteomes" id="UP000297703"/>
    </source>
</evidence>